<sequence>MGKYSVSLQGYLLTVVNYGDMLLLDVPSLMAGSTTLVFPGYGVYQAPEYYTTKAPNYYTESPDIHHQSGLHRSVQVLDYNLLQLTIALVCVILLKAGSTTGALMSPGYGRYQITTSCHTSQQRGLQVLNHCGTEYYKTMYAATFYYTKAPNPLLVVY</sequence>
<dbReference type="HOGENOM" id="CLU_1596208_0_0_1"/>
<dbReference type="Proteomes" id="UP000000305">
    <property type="component" value="Unassembled WGS sequence"/>
</dbReference>
<dbReference type="AlphaFoldDB" id="E9HTZ1"/>
<dbReference type="PANTHER" id="PTHR23263">
    <property type="entry name" value="SMALL PROLINE-RICH PROTEIN"/>
    <property type="match status" value="1"/>
</dbReference>
<evidence type="ECO:0000313" key="2">
    <source>
        <dbReference type="Proteomes" id="UP000000305"/>
    </source>
</evidence>
<dbReference type="InParanoid" id="E9HTZ1"/>
<dbReference type="KEGG" id="dpx:DAPPUDRAFT_117857"/>
<keyword evidence="2" id="KW-1185">Reference proteome</keyword>
<dbReference type="EMBL" id="GL732791">
    <property type="protein sequence ID" value="EFX64790.1"/>
    <property type="molecule type" value="Genomic_DNA"/>
</dbReference>
<protein>
    <submittedName>
        <fullName evidence="1">Uncharacterized protein</fullName>
    </submittedName>
</protein>
<organism evidence="1 2">
    <name type="scientific">Daphnia pulex</name>
    <name type="common">Water flea</name>
    <dbReference type="NCBI Taxonomy" id="6669"/>
    <lineage>
        <taxon>Eukaryota</taxon>
        <taxon>Metazoa</taxon>
        <taxon>Ecdysozoa</taxon>
        <taxon>Arthropoda</taxon>
        <taxon>Crustacea</taxon>
        <taxon>Branchiopoda</taxon>
        <taxon>Diplostraca</taxon>
        <taxon>Cladocera</taxon>
        <taxon>Anomopoda</taxon>
        <taxon>Daphniidae</taxon>
        <taxon>Daphnia</taxon>
    </lineage>
</organism>
<dbReference type="PANTHER" id="PTHR23263:SF124">
    <property type="entry name" value="SMALL PROLINE-RICH PROTEIN 3"/>
    <property type="match status" value="1"/>
</dbReference>
<accession>E9HTZ1</accession>
<gene>
    <name evidence="1" type="ORF">DAPPUDRAFT_117857</name>
</gene>
<reference evidence="1 2" key="1">
    <citation type="journal article" date="2011" name="Science">
        <title>The ecoresponsive genome of Daphnia pulex.</title>
        <authorList>
            <person name="Colbourne J.K."/>
            <person name="Pfrender M.E."/>
            <person name="Gilbert D."/>
            <person name="Thomas W.K."/>
            <person name="Tucker A."/>
            <person name="Oakley T.H."/>
            <person name="Tokishita S."/>
            <person name="Aerts A."/>
            <person name="Arnold G.J."/>
            <person name="Basu M.K."/>
            <person name="Bauer D.J."/>
            <person name="Caceres C.E."/>
            <person name="Carmel L."/>
            <person name="Casola C."/>
            <person name="Choi J.H."/>
            <person name="Detter J.C."/>
            <person name="Dong Q."/>
            <person name="Dusheyko S."/>
            <person name="Eads B.D."/>
            <person name="Frohlich T."/>
            <person name="Geiler-Samerotte K.A."/>
            <person name="Gerlach D."/>
            <person name="Hatcher P."/>
            <person name="Jogdeo S."/>
            <person name="Krijgsveld J."/>
            <person name="Kriventseva E.V."/>
            <person name="Kultz D."/>
            <person name="Laforsch C."/>
            <person name="Lindquist E."/>
            <person name="Lopez J."/>
            <person name="Manak J.R."/>
            <person name="Muller J."/>
            <person name="Pangilinan J."/>
            <person name="Patwardhan R.P."/>
            <person name="Pitluck S."/>
            <person name="Pritham E.J."/>
            <person name="Rechtsteiner A."/>
            <person name="Rho M."/>
            <person name="Rogozin I.B."/>
            <person name="Sakarya O."/>
            <person name="Salamov A."/>
            <person name="Schaack S."/>
            <person name="Shapiro H."/>
            <person name="Shiga Y."/>
            <person name="Skalitzky C."/>
            <person name="Smith Z."/>
            <person name="Souvorov A."/>
            <person name="Sung W."/>
            <person name="Tang Z."/>
            <person name="Tsuchiya D."/>
            <person name="Tu H."/>
            <person name="Vos H."/>
            <person name="Wang M."/>
            <person name="Wolf Y.I."/>
            <person name="Yamagata H."/>
            <person name="Yamada T."/>
            <person name="Ye Y."/>
            <person name="Shaw J.R."/>
            <person name="Andrews J."/>
            <person name="Crease T.J."/>
            <person name="Tang H."/>
            <person name="Lucas S.M."/>
            <person name="Robertson H.M."/>
            <person name="Bork P."/>
            <person name="Koonin E.V."/>
            <person name="Zdobnov E.M."/>
            <person name="Grigoriev I.V."/>
            <person name="Lynch M."/>
            <person name="Boore J.L."/>
        </authorList>
    </citation>
    <scope>NUCLEOTIDE SEQUENCE [LARGE SCALE GENOMIC DNA]</scope>
</reference>
<evidence type="ECO:0000313" key="1">
    <source>
        <dbReference type="EMBL" id="EFX64790.1"/>
    </source>
</evidence>
<name>E9HTZ1_DAPPU</name>
<proteinExistence type="predicted"/>
<dbReference type="PhylomeDB" id="E9HTZ1"/>